<proteinExistence type="predicted"/>
<sequence>MTEAIINNSALNDVKKSLNEIKNLLKSTNLNDGHNDKMNLILDNIDSCFLQLSYDMKKMNNEIQLLYNKHKDQDYKLNRLPEEILNLKKQASKKRNNKSQTNTKQFAFYSYKRNLRKLKSDGASSENSLKILNKVINEFVNEADIWKGDFIDLLINKIDCNYHAHHIIDDYIEDLMNNQFTENIINYLENQHSIKLSVDGNDEVNLNKLIELNIKIKTKLGCECAFSNHPQPHPP</sequence>
<protein>
    <submittedName>
        <fullName evidence="1">Uncharacterized protein</fullName>
    </submittedName>
</protein>
<organism evidence="1 2">
    <name type="scientific">Rotaria sordida</name>
    <dbReference type="NCBI Taxonomy" id="392033"/>
    <lineage>
        <taxon>Eukaryota</taxon>
        <taxon>Metazoa</taxon>
        <taxon>Spiralia</taxon>
        <taxon>Gnathifera</taxon>
        <taxon>Rotifera</taxon>
        <taxon>Eurotatoria</taxon>
        <taxon>Bdelloidea</taxon>
        <taxon>Philodinida</taxon>
        <taxon>Philodinidae</taxon>
        <taxon>Rotaria</taxon>
    </lineage>
</organism>
<dbReference type="EMBL" id="CAJNOO010002225">
    <property type="protein sequence ID" value="CAF1247613.1"/>
    <property type="molecule type" value="Genomic_DNA"/>
</dbReference>
<name>A0A814ZTE6_9BILA</name>
<accession>A0A814ZTE6</accession>
<dbReference type="Proteomes" id="UP000663882">
    <property type="component" value="Unassembled WGS sequence"/>
</dbReference>
<evidence type="ECO:0000313" key="1">
    <source>
        <dbReference type="EMBL" id="CAF1247613.1"/>
    </source>
</evidence>
<gene>
    <name evidence="1" type="ORF">RFH988_LOCUS27003</name>
</gene>
<comment type="caution">
    <text evidence="1">The sequence shown here is derived from an EMBL/GenBank/DDBJ whole genome shotgun (WGS) entry which is preliminary data.</text>
</comment>
<dbReference type="AlphaFoldDB" id="A0A814ZTE6"/>
<reference evidence="1" key="1">
    <citation type="submission" date="2021-02" db="EMBL/GenBank/DDBJ databases">
        <authorList>
            <person name="Nowell W R."/>
        </authorList>
    </citation>
    <scope>NUCLEOTIDE SEQUENCE</scope>
</reference>
<dbReference type="OrthoDB" id="10544248at2759"/>
<evidence type="ECO:0000313" key="2">
    <source>
        <dbReference type="Proteomes" id="UP000663882"/>
    </source>
</evidence>